<evidence type="ECO:0000313" key="20">
    <source>
        <dbReference type="EMBL" id="QDY75212.1"/>
    </source>
</evidence>
<dbReference type="GO" id="GO:0005737">
    <property type="term" value="C:cytoplasm"/>
    <property type="evidence" value="ECO:0007669"/>
    <property type="project" value="UniProtKB-SubCell"/>
</dbReference>
<evidence type="ECO:0000256" key="4">
    <source>
        <dbReference type="ARBA" id="ARBA00012438"/>
    </source>
</evidence>
<dbReference type="AlphaFoldDB" id="A0A5B8IBX2"/>
<feature type="compositionally biased region" description="Basic and acidic residues" evidence="17">
    <location>
        <begin position="360"/>
        <end position="369"/>
    </location>
</feature>
<organism evidence="20 22">
    <name type="scientific">Streptomyces qinzhouensis</name>
    <dbReference type="NCBI Taxonomy" id="2599401"/>
    <lineage>
        <taxon>Bacteria</taxon>
        <taxon>Bacillati</taxon>
        <taxon>Actinomycetota</taxon>
        <taxon>Actinomycetes</taxon>
        <taxon>Kitasatosporales</taxon>
        <taxon>Streptomycetaceae</taxon>
        <taxon>Streptomyces</taxon>
    </lineage>
</organism>
<dbReference type="GO" id="GO:0046872">
    <property type="term" value="F:metal ion binding"/>
    <property type="evidence" value="ECO:0007669"/>
    <property type="project" value="UniProtKB-KW"/>
</dbReference>
<comment type="function">
    <text evidence="14">Member of the two-component regulatory system NreB/NreC involved in the control of dissimilatory nitrate/nitrite reduction in response to oxygen. NreB functions as a direct oxygen sensor histidine kinase which is autophosphorylated, in the absence of oxygen, probably at the conserved histidine residue, and transfers its phosphate group probably to a conserved aspartate residue of NreC. NreB/NreC activates the expression of the nitrate (narGHJI) and nitrite (nir) reductase operons, as well as the putative nitrate transporter gene narT.</text>
</comment>
<name>A0A5B8IBX2_9ACTN</name>
<dbReference type="InterPro" id="IPR003594">
    <property type="entry name" value="HATPase_dom"/>
</dbReference>
<evidence type="ECO:0000256" key="12">
    <source>
        <dbReference type="ARBA" id="ARBA00023012"/>
    </source>
</evidence>
<reference evidence="20 22" key="1">
    <citation type="submission" date="2019-07" db="EMBL/GenBank/DDBJ databases">
        <authorList>
            <person name="Zhu P."/>
        </authorList>
    </citation>
    <scope>NUCLEOTIDE SEQUENCE [LARGE SCALE GENOMIC DNA]</scope>
    <source>
        <strain evidence="20 22">SSL-25</strain>
    </source>
</reference>
<evidence type="ECO:0000256" key="3">
    <source>
        <dbReference type="ARBA" id="ARBA00004496"/>
    </source>
</evidence>
<keyword evidence="7" id="KW-0963">Cytoplasm</keyword>
<keyword evidence="18" id="KW-1133">Transmembrane helix</keyword>
<dbReference type="PROSITE" id="PS50109">
    <property type="entry name" value="HIS_KIN"/>
    <property type="match status" value="1"/>
</dbReference>
<dbReference type="EC" id="2.7.13.3" evidence="4"/>
<keyword evidence="11" id="KW-0408">Iron</keyword>
<dbReference type="GO" id="GO:0046983">
    <property type="term" value="F:protein dimerization activity"/>
    <property type="evidence" value="ECO:0007669"/>
    <property type="project" value="InterPro"/>
</dbReference>
<dbReference type="GO" id="GO:0000155">
    <property type="term" value="F:phosphorelay sensor kinase activity"/>
    <property type="evidence" value="ECO:0007669"/>
    <property type="project" value="InterPro"/>
</dbReference>
<keyword evidence="13" id="KW-0411">Iron-sulfur</keyword>
<evidence type="ECO:0000256" key="10">
    <source>
        <dbReference type="ARBA" id="ARBA00022777"/>
    </source>
</evidence>
<dbReference type="Pfam" id="PF02518">
    <property type="entry name" value="HATPase_c"/>
    <property type="match status" value="1"/>
</dbReference>
<dbReference type="InterPro" id="IPR050482">
    <property type="entry name" value="Sensor_HK_TwoCompSys"/>
</dbReference>
<keyword evidence="18" id="KW-0472">Membrane</keyword>
<dbReference type="InterPro" id="IPR004358">
    <property type="entry name" value="Sig_transdc_His_kin-like_C"/>
</dbReference>
<dbReference type="InterPro" id="IPR005467">
    <property type="entry name" value="His_kinase_dom"/>
</dbReference>
<dbReference type="KEGG" id="sqz:FQU76_33290"/>
<evidence type="ECO:0000256" key="1">
    <source>
        <dbReference type="ARBA" id="ARBA00000085"/>
    </source>
</evidence>
<feature type="coiled-coil region" evidence="16">
    <location>
        <begin position="179"/>
        <end position="209"/>
    </location>
</feature>
<dbReference type="InterPro" id="IPR011712">
    <property type="entry name" value="Sig_transdc_His_kin_sub3_dim/P"/>
</dbReference>
<keyword evidence="18" id="KW-0812">Transmembrane</keyword>
<dbReference type="Proteomes" id="UP000320580">
    <property type="component" value="Chromosome"/>
</dbReference>
<accession>A0A5B8IBX2</accession>
<dbReference type="InterPro" id="IPR036890">
    <property type="entry name" value="HATPase_C_sf"/>
</dbReference>
<sequence length="416" mass="45321">MTTADTDLDRHWATFLRWHPYWLLATGTLLSVARPELTPTSGERIATVTLIVAALVLQLWWGRARRVRTGPDSASALYFALRWAISVVLTWLNPFFAFYAATGYIDNNDLISGRRWRRAGAFASSLPLAAAQAGGVPFPRAEQWALFAGLLLVNNALLTLIGYFVQHEEERSAARAATIAELERTNTALQRALDENAALQAQLLLQAREAGIVEERRRLAAEIHDTIAQGLAGIITQLQVVLSTSDPVAARERVGRAADLARHSLGEARRSVQNLAPVGLAHDTLPQALRVSVARWSEQTRIRAEFTLAGEALELHGELSATLLRITQEALANAAKHAGASRVGVTLSYMDSEVTLDVRDNGRGFDPRRPAKRTGTGGFGLEGMRSRAERVAGFLTVESEPGYGTAVSARLPLVRP</sequence>
<dbReference type="OrthoDB" id="227596at2"/>
<feature type="domain" description="Histidine kinase" evidence="19">
    <location>
        <begin position="323"/>
        <end position="415"/>
    </location>
</feature>
<evidence type="ECO:0000259" key="19">
    <source>
        <dbReference type="PROSITE" id="PS50109"/>
    </source>
</evidence>
<dbReference type="SMART" id="SM00387">
    <property type="entry name" value="HATPase_c"/>
    <property type="match status" value="1"/>
</dbReference>
<keyword evidence="9" id="KW-0479">Metal-binding</keyword>
<dbReference type="GO" id="GO:0051539">
    <property type="term" value="F:4 iron, 4 sulfur cluster binding"/>
    <property type="evidence" value="ECO:0007669"/>
    <property type="project" value="UniProtKB-KW"/>
</dbReference>
<dbReference type="GO" id="GO:0016020">
    <property type="term" value="C:membrane"/>
    <property type="evidence" value="ECO:0007669"/>
    <property type="project" value="InterPro"/>
</dbReference>
<feature type="region of interest" description="Disordered" evidence="17">
    <location>
        <begin position="360"/>
        <end position="381"/>
    </location>
</feature>
<evidence type="ECO:0000256" key="2">
    <source>
        <dbReference type="ARBA" id="ARBA00001966"/>
    </source>
</evidence>
<evidence type="ECO:0000313" key="21">
    <source>
        <dbReference type="EMBL" id="QDY80586.1"/>
    </source>
</evidence>
<keyword evidence="16" id="KW-0175">Coiled coil</keyword>
<dbReference type="EMBL" id="CP042266">
    <property type="protein sequence ID" value="QDY75212.1"/>
    <property type="molecule type" value="Genomic_DNA"/>
</dbReference>
<evidence type="ECO:0000256" key="11">
    <source>
        <dbReference type="ARBA" id="ARBA00023004"/>
    </source>
</evidence>
<feature type="transmembrane region" description="Helical" evidence="18">
    <location>
        <begin position="144"/>
        <end position="165"/>
    </location>
</feature>
<keyword evidence="10 20" id="KW-0418">Kinase</keyword>
<evidence type="ECO:0000256" key="13">
    <source>
        <dbReference type="ARBA" id="ARBA00023014"/>
    </source>
</evidence>
<evidence type="ECO:0000256" key="17">
    <source>
        <dbReference type="SAM" id="MobiDB-lite"/>
    </source>
</evidence>
<keyword evidence="22" id="KW-1185">Reference proteome</keyword>
<evidence type="ECO:0000256" key="15">
    <source>
        <dbReference type="ARBA" id="ARBA00030800"/>
    </source>
</evidence>
<dbReference type="PRINTS" id="PR00344">
    <property type="entry name" value="BCTRLSENSOR"/>
</dbReference>
<keyword evidence="8" id="KW-0808">Transferase</keyword>
<evidence type="ECO:0000313" key="22">
    <source>
        <dbReference type="Proteomes" id="UP000320580"/>
    </source>
</evidence>
<feature type="transmembrane region" description="Helical" evidence="18">
    <location>
        <begin position="45"/>
        <end position="61"/>
    </location>
</feature>
<comment type="cofactor">
    <cofactor evidence="2">
        <name>[4Fe-4S] cluster</name>
        <dbReference type="ChEBI" id="CHEBI:49883"/>
    </cofactor>
</comment>
<keyword evidence="6" id="KW-0004">4Fe-4S</keyword>
<evidence type="ECO:0000256" key="7">
    <source>
        <dbReference type="ARBA" id="ARBA00022490"/>
    </source>
</evidence>
<dbReference type="Pfam" id="PF07730">
    <property type="entry name" value="HisKA_3"/>
    <property type="match status" value="1"/>
</dbReference>
<evidence type="ECO:0000256" key="18">
    <source>
        <dbReference type="SAM" id="Phobius"/>
    </source>
</evidence>
<evidence type="ECO:0000256" key="5">
    <source>
        <dbReference type="ARBA" id="ARBA00017322"/>
    </source>
</evidence>
<feature type="transmembrane region" description="Helical" evidence="18">
    <location>
        <begin position="81"/>
        <end position="101"/>
    </location>
</feature>
<dbReference type="Gene3D" id="1.20.5.1930">
    <property type="match status" value="1"/>
</dbReference>
<dbReference type="PANTHER" id="PTHR24421">
    <property type="entry name" value="NITRATE/NITRITE SENSOR PROTEIN NARX-RELATED"/>
    <property type="match status" value="1"/>
</dbReference>
<comment type="subcellular location">
    <subcellularLocation>
        <location evidence="3">Cytoplasm</location>
    </subcellularLocation>
</comment>
<evidence type="ECO:0000256" key="8">
    <source>
        <dbReference type="ARBA" id="ARBA00022679"/>
    </source>
</evidence>
<evidence type="ECO:0000256" key="6">
    <source>
        <dbReference type="ARBA" id="ARBA00022485"/>
    </source>
</evidence>
<gene>
    <name evidence="20" type="ORF">FQU76_00450</name>
    <name evidence="21" type="ORF">FQU76_33290</name>
</gene>
<dbReference type="CDD" id="cd16917">
    <property type="entry name" value="HATPase_UhpB-NarQ-NarX-like"/>
    <property type="match status" value="1"/>
</dbReference>
<dbReference type="Gene3D" id="3.30.565.10">
    <property type="entry name" value="Histidine kinase-like ATPase, C-terminal domain"/>
    <property type="match status" value="1"/>
</dbReference>
<evidence type="ECO:0000256" key="16">
    <source>
        <dbReference type="SAM" id="Coils"/>
    </source>
</evidence>
<dbReference type="SUPFAM" id="SSF55874">
    <property type="entry name" value="ATPase domain of HSP90 chaperone/DNA topoisomerase II/histidine kinase"/>
    <property type="match status" value="1"/>
</dbReference>
<dbReference type="EMBL" id="CP042266">
    <property type="protein sequence ID" value="QDY80586.1"/>
    <property type="molecule type" value="Genomic_DNA"/>
</dbReference>
<dbReference type="PANTHER" id="PTHR24421:SF62">
    <property type="entry name" value="SENSORY TRANSDUCTION HISTIDINE KINASE"/>
    <property type="match status" value="1"/>
</dbReference>
<comment type="catalytic activity">
    <reaction evidence="1">
        <text>ATP + protein L-histidine = ADP + protein N-phospho-L-histidine.</text>
        <dbReference type="EC" id="2.7.13.3"/>
    </reaction>
</comment>
<protein>
    <recommendedName>
        <fullName evidence="5">Oxygen sensor histidine kinase NreB</fullName>
        <ecNumber evidence="4">2.7.13.3</ecNumber>
    </recommendedName>
    <alternativeName>
        <fullName evidence="15">Nitrogen regulation protein B</fullName>
    </alternativeName>
</protein>
<feature type="transmembrane region" description="Helical" evidence="18">
    <location>
        <begin position="15"/>
        <end position="33"/>
    </location>
</feature>
<dbReference type="KEGG" id="sqz:FQU76_00450"/>
<evidence type="ECO:0000256" key="14">
    <source>
        <dbReference type="ARBA" id="ARBA00024827"/>
    </source>
</evidence>
<evidence type="ECO:0000256" key="9">
    <source>
        <dbReference type="ARBA" id="ARBA00022723"/>
    </source>
</evidence>
<proteinExistence type="predicted"/>
<dbReference type="RefSeq" id="WP_146478524.1">
    <property type="nucleotide sequence ID" value="NZ_CP042266.1"/>
</dbReference>
<keyword evidence="12" id="KW-0902">Two-component regulatory system</keyword>